<organism evidence="12 13">
    <name type="scientific">Marinibaculum pumilum</name>
    <dbReference type="NCBI Taxonomy" id="1766165"/>
    <lineage>
        <taxon>Bacteria</taxon>
        <taxon>Pseudomonadati</taxon>
        <taxon>Pseudomonadota</taxon>
        <taxon>Alphaproteobacteria</taxon>
        <taxon>Rhodospirillales</taxon>
        <taxon>Rhodospirillaceae</taxon>
        <taxon>Marinibaculum</taxon>
    </lineage>
</organism>
<dbReference type="EMBL" id="JBHRTR010000025">
    <property type="protein sequence ID" value="MFC3227718.1"/>
    <property type="molecule type" value="Genomic_DNA"/>
</dbReference>
<evidence type="ECO:0000256" key="7">
    <source>
        <dbReference type="ARBA" id="ARBA00022989"/>
    </source>
</evidence>
<comment type="caution">
    <text evidence="12">The sequence shown here is derived from an EMBL/GenBank/DDBJ whole genome shotgun (WGS) entry which is preliminary data.</text>
</comment>
<keyword evidence="7 11" id="KW-1133">Transmembrane helix</keyword>
<feature type="transmembrane region" description="Helical" evidence="11">
    <location>
        <begin position="220"/>
        <end position="245"/>
    </location>
</feature>
<reference evidence="13" key="1">
    <citation type="journal article" date="2019" name="Int. J. Syst. Evol. Microbiol.">
        <title>The Global Catalogue of Microorganisms (GCM) 10K type strain sequencing project: providing services to taxonomists for standard genome sequencing and annotation.</title>
        <authorList>
            <consortium name="The Broad Institute Genomics Platform"/>
            <consortium name="The Broad Institute Genome Sequencing Center for Infectious Disease"/>
            <person name="Wu L."/>
            <person name="Ma J."/>
        </authorList>
    </citation>
    <scope>NUCLEOTIDE SEQUENCE [LARGE SCALE GENOMIC DNA]</scope>
    <source>
        <strain evidence="13">KCTC 42964</strain>
    </source>
</reference>
<feature type="transmembrane region" description="Helical" evidence="11">
    <location>
        <begin position="282"/>
        <end position="301"/>
    </location>
</feature>
<keyword evidence="3" id="KW-0813">Transport</keyword>
<feature type="transmembrane region" description="Helical" evidence="11">
    <location>
        <begin position="83"/>
        <end position="101"/>
    </location>
</feature>
<protein>
    <recommendedName>
        <fullName evidence="10">Autoinducer 2 import system permease protein LsrD</fullName>
    </recommendedName>
</protein>
<gene>
    <name evidence="12" type="ORF">ACFOGJ_10775</name>
</gene>
<evidence type="ECO:0000256" key="3">
    <source>
        <dbReference type="ARBA" id="ARBA00022448"/>
    </source>
</evidence>
<dbReference type="RefSeq" id="WP_379900128.1">
    <property type="nucleotide sequence ID" value="NZ_JBHRTR010000025.1"/>
</dbReference>
<evidence type="ECO:0000313" key="12">
    <source>
        <dbReference type="EMBL" id="MFC3227718.1"/>
    </source>
</evidence>
<evidence type="ECO:0000256" key="11">
    <source>
        <dbReference type="SAM" id="Phobius"/>
    </source>
</evidence>
<keyword evidence="5" id="KW-0997">Cell inner membrane</keyword>
<feature type="transmembrane region" description="Helical" evidence="11">
    <location>
        <begin position="307"/>
        <end position="323"/>
    </location>
</feature>
<comment type="subunit">
    <text evidence="2">The complex is composed of two ATP-binding proteins (LsrA), two transmembrane proteins (LsrC and LsrD) and a solute-binding protein (LsrB).</text>
</comment>
<sequence>MSGPDSAAVGRTTIADRLRALQGAALTLPVAYGGTLLLLLCAYIARPALLSPFLLLLILRQAAPLGIAVLGQSLCMRVLSLDLSFGGVAMVVSYILTAGMLPLPDWLLILLCLGVGVAVGAVNAIFITWLRASSVIVTLAMAMVLGGIVIAFSQFRAPGDAPDLLRLVGQARIGIVPVAPFVWLALLVPLALFLRLSVFGRHVDAIGANPRAAWTSGIPVVQVIFTVHILSATFAVFSAFLLVGFVGVGSIDIGRDLALNSLAAVILGGVTFGAGRGGVVGPAIAAFMLTFLFNLLTSFGLGEPGKLMMQGAIVALAAIAYTARNRNRGIWK</sequence>
<keyword evidence="13" id="KW-1185">Reference proteome</keyword>
<feature type="transmembrane region" description="Helical" evidence="11">
    <location>
        <begin position="257"/>
        <end position="275"/>
    </location>
</feature>
<evidence type="ECO:0000313" key="13">
    <source>
        <dbReference type="Proteomes" id="UP001595528"/>
    </source>
</evidence>
<keyword evidence="4" id="KW-1003">Cell membrane</keyword>
<dbReference type="PANTHER" id="PTHR32196:SF71">
    <property type="entry name" value="AUTOINDUCER 2 IMPORT SYSTEM PERMEASE PROTEIN LSRD"/>
    <property type="match status" value="1"/>
</dbReference>
<feature type="transmembrane region" description="Helical" evidence="11">
    <location>
        <begin position="107"/>
        <end position="129"/>
    </location>
</feature>
<evidence type="ECO:0000256" key="6">
    <source>
        <dbReference type="ARBA" id="ARBA00022692"/>
    </source>
</evidence>
<evidence type="ECO:0000256" key="4">
    <source>
        <dbReference type="ARBA" id="ARBA00022475"/>
    </source>
</evidence>
<evidence type="ECO:0000256" key="9">
    <source>
        <dbReference type="ARBA" id="ARBA00025439"/>
    </source>
</evidence>
<evidence type="ECO:0000256" key="10">
    <source>
        <dbReference type="ARBA" id="ARBA00039381"/>
    </source>
</evidence>
<comment type="function">
    <text evidence="9">Part of the ABC transporter complex LsrABCD involved in autoinducer 2 (AI-2) import. Probably responsible for the translocation of the substrate across the membrane.</text>
</comment>
<dbReference type="InterPro" id="IPR001851">
    <property type="entry name" value="ABC_transp_permease"/>
</dbReference>
<name>A0ABV7KZH4_9PROT</name>
<dbReference type="CDD" id="cd06579">
    <property type="entry name" value="TM_PBP1_transp_AraH_like"/>
    <property type="match status" value="1"/>
</dbReference>
<keyword evidence="6 11" id="KW-0812">Transmembrane</keyword>
<dbReference type="PANTHER" id="PTHR32196">
    <property type="entry name" value="ABC TRANSPORTER PERMEASE PROTEIN YPHD-RELATED-RELATED"/>
    <property type="match status" value="1"/>
</dbReference>
<feature type="transmembrane region" description="Helical" evidence="11">
    <location>
        <begin position="21"/>
        <end position="45"/>
    </location>
</feature>
<dbReference type="Proteomes" id="UP001595528">
    <property type="component" value="Unassembled WGS sequence"/>
</dbReference>
<proteinExistence type="predicted"/>
<dbReference type="Pfam" id="PF02653">
    <property type="entry name" value="BPD_transp_2"/>
    <property type="match status" value="1"/>
</dbReference>
<evidence type="ECO:0000256" key="1">
    <source>
        <dbReference type="ARBA" id="ARBA00004651"/>
    </source>
</evidence>
<evidence type="ECO:0000256" key="8">
    <source>
        <dbReference type="ARBA" id="ARBA00023136"/>
    </source>
</evidence>
<feature type="transmembrane region" description="Helical" evidence="11">
    <location>
        <begin position="136"/>
        <end position="155"/>
    </location>
</feature>
<evidence type="ECO:0000256" key="2">
    <source>
        <dbReference type="ARBA" id="ARBA00011262"/>
    </source>
</evidence>
<keyword evidence="8 11" id="KW-0472">Membrane</keyword>
<evidence type="ECO:0000256" key="5">
    <source>
        <dbReference type="ARBA" id="ARBA00022519"/>
    </source>
</evidence>
<accession>A0ABV7KZH4</accession>
<feature type="transmembrane region" description="Helical" evidence="11">
    <location>
        <begin position="51"/>
        <end position="71"/>
    </location>
</feature>
<feature type="transmembrane region" description="Helical" evidence="11">
    <location>
        <begin position="175"/>
        <end position="199"/>
    </location>
</feature>
<comment type="subcellular location">
    <subcellularLocation>
        <location evidence="1">Cell membrane</location>
        <topology evidence="1">Multi-pass membrane protein</topology>
    </subcellularLocation>
</comment>